<dbReference type="PANTHER" id="PTHR40980">
    <property type="entry name" value="PLUG DOMAIN-CONTAINING PROTEIN"/>
    <property type="match status" value="1"/>
</dbReference>
<keyword evidence="5" id="KW-0675">Receptor</keyword>
<name>A0A7D4PTD2_9SPHI</name>
<dbReference type="AlphaFoldDB" id="A0A7D4PTD2"/>
<dbReference type="PANTHER" id="PTHR40980:SF4">
    <property type="entry name" value="TONB-DEPENDENT RECEPTOR-LIKE BETA-BARREL DOMAIN-CONTAINING PROTEIN"/>
    <property type="match status" value="1"/>
</dbReference>
<evidence type="ECO:0000256" key="2">
    <source>
        <dbReference type="ARBA" id="ARBA00023136"/>
    </source>
</evidence>
<dbReference type="Proteomes" id="UP000505355">
    <property type="component" value="Chromosome"/>
</dbReference>
<dbReference type="Pfam" id="PF13620">
    <property type="entry name" value="CarboxypepD_reg"/>
    <property type="match status" value="1"/>
</dbReference>
<keyword evidence="6" id="KW-1185">Reference proteome</keyword>
<evidence type="ECO:0000256" key="3">
    <source>
        <dbReference type="ARBA" id="ARBA00023237"/>
    </source>
</evidence>
<accession>A0A7D4PTD2</accession>
<evidence type="ECO:0000259" key="4">
    <source>
        <dbReference type="Pfam" id="PF14905"/>
    </source>
</evidence>
<proteinExistence type="predicted"/>
<feature type="domain" description="Outer membrane protein beta-barrel" evidence="4">
    <location>
        <begin position="359"/>
        <end position="756"/>
    </location>
</feature>
<reference evidence="5 6" key="1">
    <citation type="submission" date="2020-05" db="EMBL/GenBank/DDBJ databases">
        <title>Mucilaginibacter mali sp. nov.</title>
        <authorList>
            <person name="Kim H.S."/>
            <person name="Lee K.C."/>
            <person name="Suh M.K."/>
            <person name="Kim J.-S."/>
            <person name="Han K.-I."/>
            <person name="Eom M.K."/>
            <person name="Shin Y.K."/>
            <person name="Lee J.-S."/>
        </authorList>
    </citation>
    <scope>NUCLEOTIDE SEQUENCE [LARGE SCALE GENOMIC DNA]</scope>
    <source>
        <strain evidence="5 6">G2-14</strain>
    </source>
</reference>
<evidence type="ECO:0000256" key="1">
    <source>
        <dbReference type="ARBA" id="ARBA00004442"/>
    </source>
</evidence>
<comment type="subcellular location">
    <subcellularLocation>
        <location evidence="1">Cell outer membrane</location>
    </subcellularLocation>
</comment>
<dbReference type="KEGG" id="mmab:HQ865_07510"/>
<organism evidence="5 6">
    <name type="scientific">Mucilaginibacter mali</name>
    <dbReference type="NCBI Taxonomy" id="2740462"/>
    <lineage>
        <taxon>Bacteria</taxon>
        <taxon>Pseudomonadati</taxon>
        <taxon>Bacteroidota</taxon>
        <taxon>Sphingobacteriia</taxon>
        <taxon>Sphingobacteriales</taxon>
        <taxon>Sphingobacteriaceae</taxon>
        <taxon>Mucilaginibacter</taxon>
    </lineage>
</organism>
<dbReference type="RefSeq" id="WP_173414295.1">
    <property type="nucleotide sequence ID" value="NZ_CP054139.1"/>
</dbReference>
<keyword evidence="2" id="KW-0472">Membrane</keyword>
<sequence>MSFAIVVINDKSQPVDGATVKLLKDNQVIKGVAANARGMALFENLQNGNYTFLISHTGYKPQTTKVYRLPSGQKRDTIRLQPLNTMLQEVSVVTRNPPIQHKDGKVVLDVEASVTNTGLSVLEILEKSPGVIVDKNGGISLQGKSGVMVMIDDKPTYLSGSDLNDMLNGMNSTQVAQIELITNPTAKYDASGNAGIINIKTKKNKQVGFNGSFTTAEGQGVYPKSNNSLVLNYRVGKVNTFFNYTLGYVKYLTDIYAYRRYYNNSNTVTAILDQPSYFAGKLFNNTIKTGLDYYITPKTTIGIALTGSTNTRNGNNTATATWLNSGGGVDSAIATTNKNDNTFKNGLINLNARHTISATQDLSADLDLLRYSIGANQDYNNHLLAPGGYNQLSQSEIPTTINITSGKIDYTLKQNSNTTLQFGAKASHSSTDNSADYQNFTGGTWTVDNNRSNHFIYSENVSAAYASWDKKKGKFSGQFGLRYEYTSYHAHQLGNAIQKDSAFSRKYGSLFPSGYLSYQADTANNFTLTVGRRIDRPAFQKLNPFYQIINKYTYQTGNAYILPQYSLNFELSHQYKNWLTNTVSFADISDYFSQIFLEDATKGILLYTQGNVGHAYNFGLSSMIIASPAHWWSFTWQAVYNHKQMKGFNGNNYTTTIDQLNLNLNNQLTLSKTYTAEVSGNYTTKMRVDLQELVYPSGQLSLGISRPVMQKKGTLRLTARDVFYTVAYEGLTTFPNATEYFKLTRDTRVVTLSFTYRFGKAYKASKRSDGSAGDVIQRVGNGS</sequence>
<dbReference type="Gene3D" id="2.40.170.20">
    <property type="entry name" value="TonB-dependent receptor, beta-barrel domain"/>
    <property type="match status" value="1"/>
</dbReference>
<evidence type="ECO:0000313" key="6">
    <source>
        <dbReference type="Proteomes" id="UP000505355"/>
    </source>
</evidence>
<dbReference type="InterPro" id="IPR013783">
    <property type="entry name" value="Ig-like_fold"/>
</dbReference>
<dbReference type="SUPFAM" id="SSF56935">
    <property type="entry name" value="Porins"/>
    <property type="match status" value="1"/>
</dbReference>
<dbReference type="InterPro" id="IPR036942">
    <property type="entry name" value="Beta-barrel_TonB_sf"/>
</dbReference>
<dbReference type="Gene3D" id="2.170.130.10">
    <property type="entry name" value="TonB-dependent receptor, plug domain"/>
    <property type="match status" value="1"/>
</dbReference>
<dbReference type="EMBL" id="CP054139">
    <property type="protein sequence ID" value="QKJ29603.1"/>
    <property type="molecule type" value="Genomic_DNA"/>
</dbReference>
<dbReference type="InterPro" id="IPR037066">
    <property type="entry name" value="Plug_dom_sf"/>
</dbReference>
<dbReference type="GO" id="GO:0009279">
    <property type="term" value="C:cell outer membrane"/>
    <property type="evidence" value="ECO:0007669"/>
    <property type="project" value="UniProtKB-SubCell"/>
</dbReference>
<keyword evidence="3" id="KW-0998">Cell outer membrane</keyword>
<gene>
    <name evidence="5" type="ORF">HQ865_07510</name>
</gene>
<protein>
    <submittedName>
        <fullName evidence="5">TonB-dependent receptor</fullName>
    </submittedName>
</protein>
<evidence type="ECO:0000313" key="5">
    <source>
        <dbReference type="EMBL" id="QKJ29603.1"/>
    </source>
</evidence>
<dbReference type="SUPFAM" id="SSF49478">
    <property type="entry name" value="Cna protein B-type domain"/>
    <property type="match status" value="1"/>
</dbReference>
<dbReference type="Gene3D" id="2.60.40.10">
    <property type="entry name" value="Immunoglobulins"/>
    <property type="match status" value="1"/>
</dbReference>
<dbReference type="InterPro" id="IPR041700">
    <property type="entry name" value="OMP_b-brl_3"/>
</dbReference>
<dbReference type="Pfam" id="PF14905">
    <property type="entry name" value="OMP_b-brl_3"/>
    <property type="match status" value="1"/>
</dbReference>